<gene>
    <name evidence="4" type="primary">ykgI</name>
    <name evidence="4" type="ordered locus">SSON_0321</name>
</gene>
<evidence type="ECO:0000313" key="4">
    <source>
        <dbReference type="EMBL" id="AAZ87099.1"/>
    </source>
</evidence>
<dbReference type="HOGENOM" id="CLU_2616581_0_0_6"/>
<reference evidence="4 5" key="1">
    <citation type="journal article" date="2005" name="Nucleic Acids Res.">
        <title>Genome dynamics and diversity of Shigella species, the etiologic agents of bacillary dysentery.</title>
        <authorList>
            <person name="Yang F."/>
            <person name="Yang J."/>
            <person name="Zhang X."/>
            <person name="Chen L."/>
            <person name="Jiang Y."/>
            <person name="Yan Y."/>
            <person name="Tang X."/>
            <person name="Wang J."/>
            <person name="Xiong Z."/>
            <person name="Dong J."/>
            <person name="Xue Y."/>
            <person name="Zhu Y."/>
            <person name="Xu X."/>
            <person name="Sun L."/>
            <person name="Chen S."/>
            <person name="Nie H."/>
            <person name="Peng J."/>
            <person name="Xu J."/>
            <person name="Wang Y."/>
            <person name="Yuan Z."/>
            <person name="Wen Y."/>
            <person name="Yao Z."/>
            <person name="Shen Y."/>
            <person name="Qiang B."/>
            <person name="Hou Y."/>
            <person name="Yu J."/>
            <person name="Jin Q."/>
        </authorList>
    </citation>
    <scope>NUCLEOTIDE SEQUENCE [LARGE SCALE GENOMIC DNA]</scope>
    <source>
        <strain evidence="4 5">Ss046</strain>
    </source>
</reference>
<feature type="chain" id="PRO_5004231139" description="YdgH/BhsA/McbA-like domain-containing protein" evidence="2">
    <location>
        <begin position="28"/>
        <end position="83"/>
    </location>
</feature>
<evidence type="ECO:0000259" key="3">
    <source>
        <dbReference type="Pfam" id="PF07338"/>
    </source>
</evidence>
<accession>Q3Z563</accession>
<dbReference type="NCBIfam" id="NF040474">
    <property type="entry name" value="peri_RclB"/>
    <property type="match status" value="1"/>
</dbReference>
<feature type="domain" description="YdgH/BhsA/McbA-like" evidence="3">
    <location>
        <begin position="35"/>
        <end position="83"/>
    </location>
</feature>
<keyword evidence="5" id="KW-1185">Reference proteome</keyword>
<dbReference type="InterPro" id="IPR010854">
    <property type="entry name" value="YdgH/BhsA/McbA-like_dom"/>
</dbReference>
<evidence type="ECO:0000313" key="5">
    <source>
        <dbReference type="Proteomes" id="UP000002529"/>
    </source>
</evidence>
<dbReference type="Proteomes" id="UP000002529">
    <property type="component" value="Chromosome"/>
</dbReference>
<evidence type="ECO:0000256" key="2">
    <source>
        <dbReference type="SAM" id="SignalP"/>
    </source>
</evidence>
<dbReference type="InterPro" id="IPR047841">
    <property type="entry name" value="RclB-like"/>
</dbReference>
<protein>
    <recommendedName>
        <fullName evidence="3">YdgH/BhsA/McbA-like domain-containing protein</fullName>
    </recommendedName>
</protein>
<organism evidence="4 5">
    <name type="scientific">Shigella sonnei (strain Ss046)</name>
    <dbReference type="NCBI Taxonomy" id="300269"/>
    <lineage>
        <taxon>Bacteria</taxon>
        <taxon>Pseudomonadati</taxon>
        <taxon>Pseudomonadota</taxon>
        <taxon>Gammaproteobacteria</taxon>
        <taxon>Enterobacterales</taxon>
        <taxon>Enterobacteriaceae</taxon>
        <taxon>Shigella</taxon>
    </lineage>
</organism>
<dbReference type="EMBL" id="CP000038">
    <property type="protein sequence ID" value="AAZ87099.1"/>
    <property type="molecule type" value="Genomic_DNA"/>
</dbReference>
<evidence type="ECO:0000256" key="1">
    <source>
        <dbReference type="ARBA" id="ARBA00022729"/>
    </source>
</evidence>
<dbReference type="Gene3D" id="3.30.1660.10">
    <property type="entry name" value="Flavin-binding protein dodecin"/>
    <property type="match status" value="1"/>
</dbReference>
<dbReference type="AlphaFoldDB" id="Q3Z563"/>
<proteinExistence type="predicted"/>
<dbReference type="KEGG" id="ssn:SSON_0321"/>
<name>Q3Z563_SHISS</name>
<sequence>MMVFYMFKKSVLFATLLSGVMEFSTNADDKIILKHISVSSVSASPTVLEDTIADIARKYNASSWKVTSMRIDNNSTATAVLYK</sequence>
<dbReference type="SUPFAM" id="SSF159871">
    <property type="entry name" value="YdgH-like"/>
    <property type="match status" value="1"/>
</dbReference>
<feature type="signal peptide" evidence="2">
    <location>
        <begin position="1"/>
        <end position="27"/>
    </location>
</feature>
<dbReference type="InterPro" id="IPR036275">
    <property type="entry name" value="YdgH-like_sf"/>
</dbReference>
<keyword evidence="1 2" id="KW-0732">Signal</keyword>
<dbReference type="InterPro" id="IPR025543">
    <property type="entry name" value="Dodecin-like"/>
</dbReference>
<dbReference type="Pfam" id="PF07338">
    <property type="entry name" value="YdgH_BhsA-like"/>
    <property type="match status" value="1"/>
</dbReference>